<dbReference type="PANTHER" id="PTHR13149:SF0">
    <property type="entry name" value="VACUOLAR PROTEIN-SORTING-ASSOCIATED PROTEIN 25"/>
    <property type="match status" value="1"/>
</dbReference>
<dbReference type="Gene3D" id="1.10.10.570">
    <property type="entry name" value="Winged helix' DNA-binding domain. Chain C. Domain 1"/>
    <property type="match status" value="1"/>
</dbReference>
<comment type="similarity">
    <text evidence="1">Belongs to the VPS25 family.</text>
</comment>
<organism evidence="5 6">
    <name type="scientific">Purpureocillium lilacinum</name>
    <name type="common">Paecilomyces lilacinus</name>
    <dbReference type="NCBI Taxonomy" id="33203"/>
    <lineage>
        <taxon>Eukaryota</taxon>
        <taxon>Fungi</taxon>
        <taxon>Dikarya</taxon>
        <taxon>Ascomycota</taxon>
        <taxon>Pezizomycotina</taxon>
        <taxon>Sordariomycetes</taxon>
        <taxon>Hypocreomycetidae</taxon>
        <taxon>Hypocreales</taxon>
        <taxon>Ophiocordycipitaceae</taxon>
        <taxon>Purpureocillium</taxon>
    </lineage>
</organism>
<keyword evidence="3" id="KW-0653">Protein transport</keyword>
<gene>
    <name evidence="5" type="ORF">Purlil1_2360</name>
</gene>
<name>A0ABR0CB73_PURLI</name>
<protein>
    <recommendedName>
        <fullName evidence="7">Vacuolar protein-sorting-associated protein</fullName>
    </recommendedName>
</protein>
<proteinExistence type="inferred from homology"/>
<evidence type="ECO:0000313" key="6">
    <source>
        <dbReference type="Proteomes" id="UP001287286"/>
    </source>
</evidence>
<keyword evidence="2" id="KW-0813">Transport</keyword>
<dbReference type="InterPro" id="IPR008570">
    <property type="entry name" value="ESCRT-II_cplx_Vps25-sub"/>
</dbReference>
<evidence type="ECO:0008006" key="7">
    <source>
        <dbReference type="Google" id="ProtNLM"/>
    </source>
</evidence>
<feature type="compositionally biased region" description="Low complexity" evidence="4">
    <location>
        <begin position="290"/>
        <end position="301"/>
    </location>
</feature>
<dbReference type="SUPFAM" id="SSF46785">
    <property type="entry name" value="Winged helix' DNA-binding domain"/>
    <property type="match status" value="2"/>
</dbReference>
<dbReference type="InterPro" id="IPR036390">
    <property type="entry name" value="WH_DNA-bd_sf"/>
</dbReference>
<feature type="compositionally biased region" description="Basic and acidic residues" evidence="4">
    <location>
        <begin position="8"/>
        <end position="23"/>
    </location>
</feature>
<comment type="caution">
    <text evidence="5">The sequence shown here is derived from an EMBL/GenBank/DDBJ whole genome shotgun (WGS) entry which is preliminary data.</text>
</comment>
<dbReference type="InterPro" id="IPR014041">
    <property type="entry name" value="ESCRT-II_cplx_Vps25-sub_N"/>
</dbReference>
<feature type="compositionally biased region" description="Polar residues" evidence="4">
    <location>
        <begin position="30"/>
        <end position="40"/>
    </location>
</feature>
<accession>A0ABR0CB73</accession>
<dbReference type="Gene3D" id="1.10.10.10">
    <property type="entry name" value="Winged helix-like DNA-binding domain superfamily/Winged helix DNA-binding domain"/>
    <property type="match status" value="1"/>
</dbReference>
<evidence type="ECO:0000256" key="4">
    <source>
        <dbReference type="SAM" id="MobiDB-lite"/>
    </source>
</evidence>
<feature type="compositionally biased region" description="Low complexity" evidence="4">
    <location>
        <begin position="253"/>
        <end position="262"/>
    </location>
</feature>
<evidence type="ECO:0000256" key="1">
    <source>
        <dbReference type="ARBA" id="ARBA00009674"/>
    </source>
</evidence>
<sequence>MYCLGRPPRRDEAHRRAPHRRDGAAFPRITSWTRPATQGGKNRERERDREQDKRREAPVETQKTVVVVLIGITRFNARRLIGRRLSRWLSPGTAISRAGDWPAGFEAGAAGDCDSFSQDSGDAAFCLWSLGAEQSRVLFVAALGRWRKEVETALSSGLAVGWLQWGFIAATGGQARVPLLRHPSIGHLLSRAVLPLRPWPSTPLYTTTALLEARAHRSLTHSPCHQAQISNLTHHSIISASHPSSLPSPAPTPAMATTTAATSPPPDLSGSIPAGLAPSTASPQPPPPAASSSTSTTAVSPSSSFAFPREYHFPAFFTRQTNLTTHHAQLTKWSALVLAYARHHRIFRLALSAAADSDLFRNPRIDRRLGPADIRELVDFMRKDGRAEYYYHSSSGGGGGGAAAAGKEGDVVFIYWRKPEEWAAAVEAYVEETGQKGSVLTVYELTEGEGTRGTELHGMDSEVLLKALNVLVKRGKAQIFGQEDSLGVKFF</sequence>
<dbReference type="Pfam" id="PF05871">
    <property type="entry name" value="ESCRT-II"/>
    <property type="match status" value="1"/>
</dbReference>
<feature type="region of interest" description="Disordered" evidence="4">
    <location>
        <begin position="240"/>
        <end position="301"/>
    </location>
</feature>
<evidence type="ECO:0000256" key="2">
    <source>
        <dbReference type="ARBA" id="ARBA00022448"/>
    </source>
</evidence>
<dbReference type="Proteomes" id="UP001287286">
    <property type="component" value="Unassembled WGS sequence"/>
</dbReference>
<dbReference type="EMBL" id="JAWRVI010000006">
    <property type="protein sequence ID" value="KAK4093203.1"/>
    <property type="molecule type" value="Genomic_DNA"/>
</dbReference>
<dbReference type="PANTHER" id="PTHR13149">
    <property type="entry name" value="VACUOLAR PROTEIN SORTING-ASSOCIATED PROTEIN VPS25"/>
    <property type="match status" value="1"/>
</dbReference>
<feature type="region of interest" description="Disordered" evidence="4">
    <location>
        <begin position="1"/>
        <end position="58"/>
    </location>
</feature>
<dbReference type="InterPro" id="IPR036388">
    <property type="entry name" value="WH-like_DNA-bd_sf"/>
</dbReference>
<keyword evidence="6" id="KW-1185">Reference proteome</keyword>
<feature type="compositionally biased region" description="Basic and acidic residues" evidence="4">
    <location>
        <begin position="41"/>
        <end position="58"/>
    </location>
</feature>
<reference evidence="5 6" key="1">
    <citation type="journal article" date="2024" name="Microbiol. Resour. Announc.">
        <title>Genome annotations for the ascomycete fungi Trichoderma harzianum, Trichoderma aggressivum, and Purpureocillium lilacinum.</title>
        <authorList>
            <person name="Beijen E.P.W."/>
            <person name="Ohm R.A."/>
        </authorList>
    </citation>
    <scope>NUCLEOTIDE SEQUENCE [LARGE SCALE GENOMIC DNA]</scope>
    <source>
        <strain evidence="5 6">CBS 150709</strain>
    </source>
</reference>
<evidence type="ECO:0000313" key="5">
    <source>
        <dbReference type="EMBL" id="KAK4093203.1"/>
    </source>
</evidence>
<evidence type="ECO:0000256" key="3">
    <source>
        <dbReference type="ARBA" id="ARBA00022927"/>
    </source>
</evidence>